<dbReference type="Proteomes" id="UP000838749">
    <property type="component" value="Unassembled WGS sequence"/>
</dbReference>
<evidence type="ECO:0000256" key="1">
    <source>
        <dbReference type="SAM" id="SignalP"/>
    </source>
</evidence>
<dbReference type="RefSeq" id="WP_234532496.1">
    <property type="nucleotide sequence ID" value="NZ_CAKMAB010000005.1"/>
</dbReference>
<organism evidence="2 3">
    <name type="scientific">Paenibacillus pseudetheri</name>
    <dbReference type="NCBI Taxonomy" id="2897682"/>
    <lineage>
        <taxon>Bacteria</taxon>
        <taxon>Bacillati</taxon>
        <taxon>Bacillota</taxon>
        <taxon>Bacilli</taxon>
        <taxon>Bacillales</taxon>
        <taxon>Paenibacillaceae</taxon>
        <taxon>Paenibacillus</taxon>
    </lineage>
</organism>
<dbReference type="Gene3D" id="2.60.120.380">
    <property type="match status" value="1"/>
</dbReference>
<evidence type="ECO:0000313" key="3">
    <source>
        <dbReference type="Proteomes" id="UP000838749"/>
    </source>
</evidence>
<feature type="chain" id="PRO_5047438449" evidence="1">
    <location>
        <begin position="26"/>
        <end position="87"/>
    </location>
</feature>
<name>A0ABM9BA26_9BACL</name>
<gene>
    <name evidence="2" type="ORF">PAECIP111894_01373</name>
</gene>
<keyword evidence="3" id="KW-1185">Reference proteome</keyword>
<comment type="caution">
    <text evidence="2">The sequence shown here is derived from an EMBL/GenBank/DDBJ whole genome shotgun (WGS) entry which is preliminary data.</text>
</comment>
<evidence type="ECO:0000313" key="2">
    <source>
        <dbReference type="EMBL" id="CAH1055223.1"/>
    </source>
</evidence>
<reference evidence="2" key="1">
    <citation type="submission" date="2021-12" db="EMBL/GenBank/DDBJ databases">
        <authorList>
            <person name="Criscuolo A."/>
        </authorList>
    </citation>
    <scope>NUCLEOTIDE SEQUENCE</scope>
    <source>
        <strain evidence="2">CIP111894</strain>
    </source>
</reference>
<protein>
    <submittedName>
        <fullName evidence="2">Uncharacterized protein</fullName>
    </submittedName>
</protein>
<accession>A0ABM9BA26</accession>
<proteinExistence type="predicted"/>
<dbReference type="EMBL" id="CAKMAB010000005">
    <property type="protein sequence ID" value="CAH1055223.1"/>
    <property type="molecule type" value="Genomic_DNA"/>
</dbReference>
<sequence>MKRIFAVKISTTVLATSIMPSVASAVRVSYVPIHESELGDTFKYATPVDMFTLVSGAINSNNTDVDYYTLRVNQKTDVAIDNKGDSH</sequence>
<keyword evidence="1" id="KW-0732">Signal</keyword>
<feature type="signal peptide" evidence="1">
    <location>
        <begin position="1"/>
        <end position="25"/>
    </location>
</feature>